<dbReference type="Gene3D" id="3.30.70.260">
    <property type="match status" value="1"/>
</dbReference>
<organism evidence="3 4">
    <name type="scientific">Granulimonas faecalis</name>
    <dbReference type="NCBI Taxonomy" id="2894155"/>
    <lineage>
        <taxon>Bacteria</taxon>
        <taxon>Bacillati</taxon>
        <taxon>Actinomycetota</taxon>
        <taxon>Coriobacteriia</taxon>
        <taxon>Coriobacteriales</taxon>
        <taxon>Kribbibacteriaceae</taxon>
        <taxon>Granulimonas</taxon>
    </lineage>
</organism>
<proteinExistence type="inferred from homology"/>
<dbReference type="SUPFAM" id="SSF55021">
    <property type="entry name" value="ACT-like"/>
    <property type="match status" value="1"/>
</dbReference>
<dbReference type="InterPro" id="IPR045865">
    <property type="entry name" value="ACT-like_dom_sf"/>
</dbReference>
<dbReference type="Proteomes" id="UP001055025">
    <property type="component" value="Unassembled WGS sequence"/>
</dbReference>
<dbReference type="AlphaFoldDB" id="A0AAV5B3F9"/>
<reference evidence="3" key="1">
    <citation type="journal article" date="2022" name="Int. J. Syst. Evol. Microbiol.">
        <title>Granulimonas faecalis gen. nov., sp. nov., and Leptogranulimonas caecicola gen. nov., sp. nov., novel lactate-producing Atopobiaceae bacteria isolated from mouse intestines, and an emended description of the family Atopobiaceae.</title>
        <authorList>
            <person name="Morinaga K."/>
            <person name="Kusada H."/>
            <person name="Sakamoto S."/>
            <person name="Murakami T."/>
            <person name="Toyoda A."/>
            <person name="Mori H."/>
            <person name="Meng X.Y."/>
            <person name="Takashino M."/>
            <person name="Murotomi K."/>
            <person name="Tamaki H."/>
        </authorList>
    </citation>
    <scope>NUCLEOTIDE SEQUENCE</scope>
    <source>
        <strain evidence="3">OPF53</strain>
    </source>
</reference>
<keyword evidence="4" id="KW-1185">Reference proteome</keyword>
<feature type="domain" description="ACT" evidence="2">
    <location>
        <begin position="13"/>
        <end position="87"/>
    </location>
</feature>
<dbReference type="CDD" id="cd04872">
    <property type="entry name" value="ACT_1ZPV"/>
    <property type="match status" value="1"/>
</dbReference>
<dbReference type="RefSeq" id="WP_135977756.1">
    <property type="nucleotide sequence ID" value="NZ_BQKC01000001.1"/>
</dbReference>
<dbReference type="HAMAP" id="MF_01054">
    <property type="entry name" value="UPF0237"/>
    <property type="match status" value="1"/>
</dbReference>
<dbReference type="InterPro" id="IPR022986">
    <property type="entry name" value="UPF0237_ACT"/>
</dbReference>
<evidence type="ECO:0000313" key="4">
    <source>
        <dbReference type="Proteomes" id="UP001055025"/>
    </source>
</evidence>
<dbReference type="PROSITE" id="PS51671">
    <property type="entry name" value="ACT"/>
    <property type="match status" value="1"/>
</dbReference>
<dbReference type="NCBIfam" id="NF001220">
    <property type="entry name" value="PRK00194.1"/>
    <property type="match status" value="1"/>
</dbReference>
<name>A0AAV5B3F9_9ACTN</name>
<sequence>MAQERQETSGRAILTVLGSDRAGIVAAVTAVLARHDANILDISQTILQGVFTMTMLVDLGAVDVDFDTLQGELAALQGELGVQITFQREEVFRFMYRL</sequence>
<dbReference type="InterPro" id="IPR002912">
    <property type="entry name" value="ACT_dom"/>
</dbReference>
<dbReference type="EMBL" id="BQKC01000001">
    <property type="protein sequence ID" value="GJM54990.1"/>
    <property type="molecule type" value="Genomic_DNA"/>
</dbReference>
<comment type="caution">
    <text evidence="3">The sequence shown here is derived from an EMBL/GenBank/DDBJ whole genome shotgun (WGS) entry which is preliminary data.</text>
</comment>
<gene>
    <name evidence="3" type="ORF">ATOP_06450</name>
</gene>
<dbReference type="InterPro" id="IPR050990">
    <property type="entry name" value="UPF0237/GcvR_regulator"/>
</dbReference>
<comment type="similarity">
    <text evidence="1">Belongs to the UPF0237 family.</text>
</comment>
<evidence type="ECO:0000256" key="1">
    <source>
        <dbReference type="HAMAP-Rule" id="MF_01054"/>
    </source>
</evidence>
<dbReference type="Pfam" id="PF13740">
    <property type="entry name" value="ACT_6"/>
    <property type="match status" value="1"/>
</dbReference>
<evidence type="ECO:0000259" key="2">
    <source>
        <dbReference type="PROSITE" id="PS51671"/>
    </source>
</evidence>
<protein>
    <recommendedName>
        <fullName evidence="1">UPF0237 protein ATOP_06450</fullName>
    </recommendedName>
</protein>
<dbReference type="PANTHER" id="PTHR34875">
    <property type="entry name" value="UPF0237 PROTEIN MJ1558"/>
    <property type="match status" value="1"/>
</dbReference>
<accession>A0AAV5B3F9</accession>
<dbReference type="PANTHER" id="PTHR34875:SF6">
    <property type="entry name" value="UPF0237 PROTEIN MJ1558"/>
    <property type="match status" value="1"/>
</dbReference>
<evidence type="ECO:0000313" key="3">
    <source>
        <dbReference type="EMBL" id="GJM54990.1"/>
    </source>
</evidence>